<protein>
    <submittedName>
        <fullName evidence="2">Uncharacterized protein</fullName>
    </submittedName>
</protein>
<evidence type="ECO:0000313" key="3">
    <source>
        <dbReference type="Proteomes" id="UP000775547"/>
    </source>
</evidence>
<name>A0A9P7KCM4_9AGAR</name>
<dbReference type="AlphaFoldDB" id="A0A9P7KCM4"/>
<reference evidence="2" key="2">
    <citation type="submission" date="2021-10" db="EMBL/GenBank/DDBJ databases">
        <title>Phylogenomics reveals ancestral predisposition of the termite-cultivated fungus Termitomyces towards a domesticated lifestyle.</title>
        <authorList>
            <person name="Auxier B."/>
            <person name="Grum-Grzhimaylo A."/>
            <person name="Cardenas M.E."/>
            <person name="Lodge J.D."/>
            <person name="Laessoe T."/>
            <person name="Pedersen O."/>
            <person name="Smith M.E."/>
            <person name="Kuyper T.W."/>
            <person name="Franco-Molano E.A."/>
            <person name="Baroni T.J."/>
            <person name="Aanen D.K."/>
        </authorList>
    </citation>
    <scope>NUCLEOTIDE SEQUENCE</scope>
    <source>
        <strain evidence="2">AP01</strain>
        <tissue evidence="2">Mycelium</tissue>
    </source>
</reference>
<organism evidence="2 3">
    <name type="scientific">Asterophora parasitica</name>
    <dbReference type="NCBI Taxonomy" id="117018"/>
    <lineage>
        <taxon>Eukaryota</taxon>
        <taxon>Fungi</taxon>
        <taxon>Dikarya</taxon>
        <taxon>Basidiomycota</taxon>
        <taxon>Agaricomycotina</taxon>
        <taxon>Agaricomycetes</taxon>
        <taxon>Agaricomycetidae</taxon>
        <taxon>Agaricales</taxon>
        <taxon>Tricholomatineae</taxon>
        <taxon>Lyophyllaceae</taxon>
        <taxon>Asterophora</taxon>
    </lineage>
</organism>
<evidence type="ECO:0000256" key="1">
    <source>
        <dbReference type="SAM" id="MobiDB-lite"/>
    </source>
</evidence>
<gene>
    <name evidence="2" type="ORF">DXG03_009240</name>
</gene>
<feature type="region of interest" description="Disordered" evidence="1">
    <location>
        <begin position="168"/>
        <end position="224"/>
    </location>
</feature>
<keyword evidence="3" id="KW-1185">Reference proteome</keyword>
<accession>A0A9P7KCM4</accession>
<evidence type="ECO:0000313" key="2">
    <source>
        <dbReference type="EMBL" id="KAG5644025.1"/>
    </source>
</evidence>
<reference evidence="2" key="1">
    <citation type="submission" date="2020-07" db="EMBL/GenBank/DDBJ databases">
        <authorList>
            <person name="Nieuwenhuis M."/>
            <person name="Van De Peppel L.J.J."/>
        </authorList>
    </citation>
    <scope>NUCLEOTIDE SEQUENCE</scope>
    <source>
        <strain evidence="2">AP01</strain>
        <tissue evidence="2">Mycelium</tissue>
    </source>
</reference>
<proteinExistence type="predicted"/>
<feature type="compositionally biased region" description="Low complexity" evidence="1">
    <location>
        <begin position="56"/>
        <end position="77"/>
    </location>
</feature>
<dbReference type="EMBL" id="JABCKV010000086">
    <property type="protein sequence ID" value="KAG5644025.1"/>
    <property type="molecule type" value="Genomic_DNA"/>
</dbReference>
<comment type="caution">
    <text evidence="2">The sequence shown here is derived from an EMBL/GenBank/DDBJ whole genome shotgun (WGS) entry which is preliminary data.</text>
</comment>
<dbReference type="Proteomes" id="UP000775547">
    <property type="component" value="Unassembled WGS sequence"/>
</dbReference>
<dbReference type="OrthoDB" id="3065051at2759"/>
<feature type="region of interest" description="Disordered" evidence="1">
    <location>
        <begin position="1"/>
        <end position="122"/>
    </location>
</feature>
<feature type="compositionally biased region" description="Basic residues" evidence="1">
    <location>
        <begin position="113"/>
        <end position="122"/>
    </location>
</feature>
<feature type="compositionally biased region" description="Low complexity" evidence="1">
    <location>
        <begin position="102"/>
        <end position="112"/>
    </location>
</feature>
<feature type="compositionally biased region" description="Low complexity" evidence="1">
    <location>
        <begin position="27"/>
        <end position="45"/>
    </location>
</feature>
<sequence>MPEPKPHPAPIIAHSPAPTLKRRRQNSSISPSPSPTHSTYSPTRSISLPMPFLLHPPHQQSQSASPLSSPSSTSSSRQRGKPCSSRTLSTILEASPMHSPVSTRTPTLSKTSSLRRRRKKQLLRTPSIELAFPSRALTFSSSTVTVDLYSSGTSTHYLFSVDTPPTTLDGLDSSEEDPATSLRLKGGEYGDASGDDLDLYERPDSRSSYCTARSEFSDAEPEDD</sequence>